<dbReference type="RefSeq" id="WP_209513270.1">
    <property type="nucleotide sequence ID" value="NZ_JAGIOH010000001.1"/>
</dbReference>
<dbReference type="InterPro" id="IPR002347">
    <property type="entry name" value="SDR_fam"/>
</dbReference>
<sequence>MPHPYTGEAVAIGPTWRRPVPPGRVAAVPGPGQGLPILRRNPHADGKRILITGAGSGFGRSASLRLAERDHHVIAATENRPQMTGLIDETKKQQAAVRGLRR</sequence>
<dbReference type="Pfam" id="PF00106">
    <property type="entry name" value="adh_short"/>
    <property type="match status" value="1"/>
</dbReference>
<reference evidence="1 2" key="1">
    <citation type="submission" date="2021-03" db="EMBL/GenBank/DDBJ databases">
        <title>Sequencing the genomes of 1000 actinobacteria strains.</title>
        <authorList>
            <person name="Klenk H.-P."/>
        </authorList>
    </citation>
    <scope>NUCLEOTIDE SEQUENCE [LARGE SCALE GENOMIC DNA]</scope>
    <source>
        <strain evidence="1 2">DSM 41480</strain>
    </source>
</reference>
<dbReference type="SUPFAM" id="SSF51735">
    <property type="entry name" value="NAD(P)-binding Rossmann-fold domains"/>
    <property type="match status" value="1"/>
</dbReference>
<name>A0ABS4XVY4_9ACTN</name>
<comment type="caution">
    <text evidence="1">The sequence shown here is derived from an EMBL/GenBank/DDBJ whole genome shotgun (WGS) entry which is preliminary data.</text>
</comment>
<dbReference type="Gene3D" id="3.40.50.720">
    <property type="entry name" value="NAD(P)-binding Rossmann-like Domain"/>
    <property type="match status" value="1"/>
</dbReference>
<keyword evidence="2" id="KW-1185">Reference proteome</keyword>
<accession>A0ABS4XVY4</accession>
<evidence type="ECO:0000313" key="2">
    <source>
        <dbReference type="Proteomes" id="UP001519291"/>
    </source>
</evidence>
<dbReference type="InterPro" id="IPR036291">
    <property type="entry name" value="NAD(P)-bd_dom_sf"/>
</dbReference>
<organism evidence="1 2">
    <name type="scientific">Streptomyces syringium</name>
    <dbReference type="NCBI Taxonomy" id="76729"/>
    <lineage>
        <taxon>Bacteria</taxon>
        <taxon>Bacillati</taxon>
        <taxon>Actinomycetota</taxon>
        <taxon>Actinomycetes</taxon>
        <taxon>Kitasatosporales</taxon>
        <taxon>Streptomycetaceae</taxon>
        <taxon>Streptomyces</taxon>
    </lineage>
</organism>
<gene>
    <name evidence="1" type="ORF">JO379_000136</name>
</gene>
<protein>
    <submittedName>
        <fullName evidence="1">Shikimate 5-dehydrogenase</fullName>
    </submittedName>
</protein>
<dbReference type="GeneID" id="91567035"/>
<dbReference type="Proteomes" id="UP001519291">
    <property type="component" value="Unassembled WGS sequence"/>
</dbReference>
<dbReference type="EMBL" id="JAGIOH010000001">
    <property type="protein sequence ID" value="MBP2400667.1"/>
    <property type="molecule type" value="Genomic_DNA"/>
</dbReference>
<proteinExistence type="predicted"/>
<evidence type="ECO:0000313" key="1">
    <source>
        <dbReference type="EMBL" id="MBP2400667.1"/>
    </source>
</evidence>